<keyword evidence="1" id="KW-0175">Coiled coil</keyword>
<protein>
    <recommendedName>
        <fullName evidence="3">CBF1-interacting co-repressor CIR N-terminal domain-containing protein</fullName>
    </recommendedName>
</protein>
<dbReference type="GeneID" id="6752003"/>
<dbReference type="KEGG" id="tad:TRIADDRAFT_54065"/>
<organism evidence="4 5">
    <name type="scientific">Trichoplax adhaerens</name>
    <name type="common">Trichoplax reptans</name>
    <dbReference type="NCBI Taxonomy" id="10228"/>
    <lineage>
        <taxon>Eukaryota</taxon>
        <taxon>Metazoa</taxon>
        <taxon>Placozoa</taxon>
        <taxon>Uniplacotomia</taxon>
        <taxon>Trichoplacea</taxon>
        <taxon>Trichoplacidae</taxon>
        <taxon>Trichoplax</taxon>
    </lineage>
</organism>
<dbReference type="OrthoDB" id="6253837at2759"/>
<evidence type="ECO:0000259" key="3">
    <source>
        <dbReference type="SMART" id="SM01083"/>
    </source>
</evidence>
<dbReference type="SMART" id="SM01083">
    <property type="entry name" value="Cir_N"/>
    <property type="match status" value="1"/>
</dbReference>
<feature type="compositionally biased region" description="Basic and acidic residues" evidence="2">
    <location>
        <begin position="359"/>
        <end position="387"/>
    </location>
</feature>
<dbReference type="GO" id="GO:0005634">
    <property type="term" value="C:nucleus"/>
    <property type="evidence" value="ECO:0000318"/>
    <property type="project" value="GO_Central"/>
</dbReference>
<proteinExistence type="predicted"/>
<dbReference type="InterPro" id="IPR040014">
    <property type="entry name" value="CIR1"/>
</dbReference>
<reference evidence="4 5" key="1">
    <citation type="journal article" date="2008" name="Nature">
        <title>The Trichoplax genome and the nature of placozoans.</title>
        <authorList>
            <person name="Srivastava M."/>
            <person name="Begovic E."/>
            <person name="Chapman J."/>
            <person name="Putnam N.H."/>
            <person name="Hellsten U."/>
            <person name="Kawashima T."/>
            <person name="Kuo A."/>
            <person name="Mitros T."/>
            <person name="Salamov A."/>
            <person name="Carpenter M.L."/>
            <person name="Signorovitch A.Y."/>
            <person name="Moreno M.A."/>
            <person name="Kamm K."/>
            <person name="Grimwood J."/>
            <person name="Schmutz J."/>
            <person name="Shapiro H."/>
            <person name="Grigoriev I.V."/>
            <person name="Buss L.W."/>
            <person name="Schierwater B."/>
            <person name="Dellaporta S.L."/>
            <person name="Rokhsar D.S."/>
        </authorList>
    </citation>
    <scope>NUCLEOTIDE SEQUENCE [LARGE SCALE GENOMIC DNA]</scope>
    <source>
        <strain evidence="4 5">Grell-BS-1999</strain>
    </source>
</reference>
<feature type="region of interest" description="Disordered" evidence="2">
    <location>
        <begin position="229"/>
        <end position="412"/>
    </location>
</feature>
<dbReference type="OMA" id="CSMYSIS"/>
<dbReference type="PANTHER" id="PTHR13151:SF2">
    <property type="entry name" value="COREPRESSOR INTERACTING WITH RBPJ 1"/>
    <property type="match status" value="1"/>
</dbReference>
<feature type="coiled-coil region" evidence="1">
    <location>
        <begin position="27"/>
        <end position="54"/>
    </location>
</feature>
<feature type="compositionally biased region" description="Basic residues" evidence="2">
    <location>
        <begin position="263"/>
        <end position="273"/>
    </location>
</feature>
<dbReference type="PANTHER" id="PTHR13151">
    <property type="entry name" value="CBF1 INTERACTING COREPRESSOR CIR"/>
    <property type="match status" value="1"/>
</dbReference>
<dbReference type="FunCoup" id="B3RR05">
    <property type="interactions" value="1041"/>
</dbReference>
<dbReference type="RefSeq" id="XP_002110255.1">
    <property type="nucleotide sequence ID" value="XM_002110219.1"/>
</dbReference>
<dbReference type="AlphaFoldDB" id="B3RR05"/>
<dbReference type="InParanoid" id="B3RR05"/>
<feature type="compositionally biased region" description="Basic residues" evidence="2">
    <location>
        <begin position="349"/>
        <end position="358"/>
    </location>
</feature>
<dbReference type="STRING" id="10228.B3RR05"/>
<evidence type="ECO:0000256" key="2">
    <source>
        <dbReference type="SAM" id="MobiDB-lite"/>
    </source>
</evidence>
<dbReference type="InterPro" id="IPR019339">
    <property type="entry name" value="CIR_N_dom"/>
</dbReference>
<dbReference type="Pfam" id="PF10197">
    <property type="entry name" value="Cir_N"/>
    <property type="match status" value="1"/>
</dbReference>
<dbReference type="GO" id="GO:0003714">
    <property type="term" value="F:transcription corepressor activity"/>
    <property type="evidence" value="ECO:0000318"/>
    <property type="project" value="GO_Central"/>
</dbReference>
<sequence length="412" mass="48083">MPASHGFAKFMNNKDFHPGSQRNIKMVWMAEQRIAAKEKKEKELKEQYEKEQSLYKTREIISKDKEKLSVNFMYDAPPGLDKETKTTVKIFLCRNDAYRIHYAKDIAATDKPFGIAVRNVRCIKCGKWGHVNTDRECPLFNHTISVSAPSDQNEEASDEISPEKLMQAMRENGLTLKQSVLGRVVDNRAANQQMIESEEELIDDPEVNFLNSLTRKQKKKLLKKLDKLDKKAEGKSSEKKKKKKKKSKKSSSSSDEDSDRHYRSTQKKNKKSKANNLSGDSSSSDEETTKKSKASSAYRKDMRDDPIMLAEHRSKGTDSHRYRSRSRSPESERRKYSEQHRTSKTEKPHRSRRSRSRSRSTERFHDRSRGRSDYRNVDTSESRESRYNTHHRYRSSDKKSSGHHREHESKHY</sequence>
<feature type="domain" description="CBF1-interacting co-repressor CIR N-terminal" evidence="3">
    <location>
        <begin position="15"/>
        <end position="51"/>
    </location>
</feature>
<evidence type="ECO:0000313" key="4">
    <source>
        <dbReference type="EMBL" id="EDV26259.1"/>
    </source>
</evidence>
<dbReference type="GO" id="GO:0045892">
    <property type="term" value="P:negative regulation of DNA-templated transcription"/>
    <property type="evidence" value="ECO:0000318"/>
    <property type="project" value="GO_Central"/>
</dbReference>
<accession>B3RR05</accession>
<feature type="compositionally biased region" description="Basic residues" evidence="2">
    <location>
        <begin position="238"/>
        <end position="249"/>
    </location>
</feature>
<feature type="compositionally biased region" description="Basic and acidic residues" evidence="2">
    <location>
        <begin position="298"/>
        <end position="348"/>
    </location>
</feature>
<keyword evidence="5" id="KW-1185">Reference proteome</keyword>
<dbReference type="Proteomes" id="UP000009022">
    <property type="component" value="Unassembled WGS sequence"/>
</dbReference>
<dbReference type="PhylomeDB" id="B3RR05"/>
<dbReference type="EMBL" id="DS985243">
    <property type="protein sequence ID" value="EDV26259.1"/>
    <property type="molecule type" value="Genomic_DNA"/>
</dbReference>
<evidence type="ECO:0000256" key="1">
    <source>
        <dbReference type="SAM" id="Coils"/>
    </source>
</evidence>
<gene>
    <name evidence="4" type="ORF">TRIADDRAFT_54065</name>
</gene>
<dbReference type="eggNOG" id="KOG3794">
    <property type="taxonomic scope" value="Eukaryota"/>
</dbReference>
<dbReference type="HOGENOM" id="CLU_035642_2_0_1"/>
<feature type="compositionally biased region" description="Basic and acidic residues" evidence="2">
    <location>
        <begin position="394"/>
        <end position="412"/>
    </location>
</feature>
<dbReference type="CTD" id="6752003"/>
<evidence type="ECO:0000313" key="5">
    <source>
        <dbReference type="Proteomes" id="UP000009022"/>
    </source>
</evidence>
<name>B3RR05_TRIAD</name>